<dbReference type="InterPro" id="IPR023614">
    <property type="entry name" value="Porin_dom_sf"/>
</dbReference>
<keyword evidence="4" id="KW-1134">Transmembrane beta strand</keyword>
<evidence type="ECO:0000256" key="5">
    <source>
        <dbReference type="ARBA" id="ARBA00022692"/>
    </source>
</evidence>
<dbReference type="GO" id="GO:0006811">
    <property type="term" value="P:monoatomic ion transport"/>
    <property type="evidence" value="ECO:0007669"/>
    <property type="project" value="UniProtKB-KW"/>
</dbReference>
<dbReference type="GO" id="GO:0009279">
    <property type="term" value="C:cell outer membrane"/>
    <property type="evidence" value="ECO:0007669"/>
    <property type="project" value="UniProtKB-SubCell"/>
</dbReference>
<comment type="subcellular location">
    <subcellularLocation>
        <location evidence="1">Cell outer membrane</location>
        <topology evidence="1">Multi-pass membrane protein</topology>
    </subcellularLocation>
</comment>
<dbReference type="RefSeq" id="WP_066591300.1">
    <property type="nucleotide sequence ID" value="NZ_CAPFQK010000004.1"/>
</dbReference>
<comment type="caution">
    <text evidence="13">The sequence shown here is derived from an EMBL/GenBank/DDBJ whole genome shotgun (WGS) entry which is preliminary data.</text>
</comment>
<keyword evidence="10" id="KW-0998">Cell outer membrane</keyword>
<keyword evidence="3" id="KW-0813">Transport</keyword>
<evidence type="ECO:0000313" key="14">
    <source>
        <dbReference type="Proteomes" id="UP000214610"/>
    </source>
</evidence>
<dbReference type="GeneID" id="78363383"/>
<feature type="signal peptide" evidence="11">
    <location>
        <begin position="1"/>
        <end position="22"/>
    </location>
</feature>
<evidence type="ECO:0000259" key="12">
    <source>
        <dbReference type="Pfam" id="PF13609"/>
    </source>
</evidence>
<protein>
    <submittedName>
        <fullName evidence="13">Porin</fullName>
    </submittedName>
</protein>
<dbReference type="Proteomes" id="UP000214610">
    <property type="component" value="Unassembled WGS sequence"/>
</dbReference>
<keyword evidence="9" id="KW-0472">Membrane</keyword>
<evidence type="ECO:0000256" key="6">
    <source>
        <dbReference type="ARBA" id="ARBA00022729"/>
    </source>
</evidence>
<dbReference type="Gene3D" id="2.40.160.10">
    <property type="entry name" value="Porin"/>
    <property type="match status" value="1"/>
</dbReference>
<dbReference type="PANTHER" id="PTHR34501">
    <property type="entry name" value="PROTEIN YDDL-RELATED"/>
    <property type="match status" value="1"/>
</dbReference>
<accession>A0A227KTJ1</accession>
<gene>
    <name evidence="13" type="ORF">ADH67_02470</name>
</gene>
<dbReference type="EMBL" id="NHMP01000001">
    <property type="protein sequence ID" value="OXE51177.1"/>
    <property type="molecule type" value="Genomic_DNA"/>
</dbReference>
<dbReference type="GO" id="GO:0015288">
    <property type="term" value="F:porin activity"/>
    <property type="evidence" value="ECO:0007669"/>
    <property type="project" value="UniProtKB-KW"/>
</dbReference>
<evidence type="ECO:0000256" key="8">
    <source>
        <dbReference type="ARBA" id="ARBA00023114"/>
    </source>
</evidence>
<dbReference type="AlphaFoldDB" id="A0A227KTJ1"/>
<evidence type="ECO:0000256" key="4">
    <source>
        <dbReference type="ARBA" id="ARBA00022452"/>
    </source>
</evidence>
<feature type="chain" id="PRO_5041694047" evidence="11">
    <location>
        <begin position="23"/>
        <end position="360"/>
    </location>
</feature>
<dbReference type="Pfam" id="PF13609">
    <property type="entry name" value="Porin_4"/>
    <property type="match status" value="1"/>
</dbReference>
<keyword evidence="8" id="KW-0626">Porin</keyword>
<dbReference type="PANTHER" id="PTHR34501:SF9">
    <property type="entry name" value="MAJOR OUTER MEMBRANE PROTEIN P.IA"/>
    <property type="match status" value="1"/>
</dbReference>
<organism evidence="13 14">
    <name type="scientific">Turicimonas muris</name>
    <dbReference type="NCBI Taxonomy" id="1796652"/>
    <lineage>
        <taxon>Bacteria</taxon>
        <taxon>Pseudomonadati</taxon>
        <taxon>Pseudomonadota</taxon>
        <taxon>Betaproteobacteria</taxon>
        <taxon>Burkholderiales</taxon>
        <taxon>Sutterellaceae</taxon>
        <taxon>Turicimonas</taxon>
    </lineage>
</organism>
<dbReference type="InterPro" id="IPR033900">
    <property type="entry name" value="Gram_neg_porin_domain"/>
</dbReference>
<comment type="subunit">
    <text evidence="2">Homotrimer.</text>
</comment>
<keyword evidence="6 11" id="KW-0732">Signal</keyword>
<evidence type="ECO:0000256" key="7">
    <source>
        <dbReference type="ARBA" id="ARBA00023065"/>
    </source>
</evidence>
<keyword evidence="14" id="KW-1185">Reference proteome</keyword>
<keyword evidence="5" id="KW-0812">Transmembrane</keyword>
<evidence type="ECO:0000256" key="2">
    <source>
        <dbReference type="ARBA" id="ARBA00011233"/>
    </source>
</evidence>
<evidence type="ECO:0000313" key="13">
    <source>
        <dbReference type="EMBL" id="OXE51177.1"/>
    </source>
</evidence>
<evidence type="ECO:0000256" key="11">
    <source>
        <dbReference type="SAM" id="SignalP"/>
    </source>
</evidence>
<evidence type="ECO:0000256" key="3">
    <source>
        <dbReference type="ARBA" id="ARBA00022448"/>
    </source>
</evidence>
<reference evidence="14" key="1">
    <citation type="submission" date="2017-05" db="EMBL/GenBank/DDBJ databases">
        <title>Improved OligoMM genomes.</title>
        <authorList>
            <person name="Garzetti D."/>
        </authorList>
    </citation>
    <scope>NUCLEOTIDE SEQUENCE [LARGE SCALE GENOMIC DNA]</scope>
    <source>
        <strain evidence="14">YL45</strain>
    </source>
</reference>
<evidence type="ECO:0000256" key="1">
    <source>
        <dbReference type="ARBA" id="ARBA00004571"/>
    </source>
</evidence>
<proteinExistence type="predicted"/>
<name>A0A227KTJ1_9BURK</name>
<keyword evidence="7" id="KW-0406">Ion transport</keyword>
<feature type="domain" description="Porin" evidence="12">
    <location>
        <begin position="11"/>
        <end position="325"/>
    </location>
</feature>
<evidence type="ECO:0000256" key="10">
    <source>
        <dbReference type="ARBA" id="ARBA00023237"/>
    </source>
</evidence>
<dbReference type="InterPro" id="IPR050298">
    <property type="entry name" value="Gram-neg_bact_OMP"/>
</dbReference>
<sequence>MRKILWGVCLLPAIAIATPSNVQIYGVIDAAITSYKAKGQDTMFDSTSGFSMGNRVGIRGREDLGNGYSIGFDLEQGFLLDTGAQFNTWSKDGVVQNGAFNRQSYLDITGPFGKVAFGRLVSLSGGTGDFNLSKFSVFGIGYGTASFLAYTFNQSRLNNAIVYVSPSLSGLKLSAMYSNGTTTDEEKWSKNNHYYGIGGMFDQGKLNAEVIFEAIDNKSSAALKPAYVVTAGGSYNFGITKIFAGYQYGTQEDKRHQHVLLLSSATPLGGGILKFGGKILFGKLDGKAVKSGQESKYNSWNINAAYEYPLSKRTYVYGMAGYADGGKLLSSSASLKASGLPFKANLVNAWQVALGVNHKF</sequence>
<dbReference type="SUPFAM" id="SSF56935">
    <property type="entry name" value="Porins"/>
    <property type="match status" value="1"/>
</dbReference>
<dbReference type="GO" id="GO:0046930">
    <property type="term" value="C:pore complex"/>
    <property type="evidence" value="ECO:0007669"/>
    <property type="project" value="UniProtKB-KW"/>
</dbReference>
<evidence type="ECO:0000256" key="9">
    <source>
        <dbReference type="ARBA" id="ARBA00023136"/>
    </source>
</evidence>
<dbReference type="CDD" id="cd00342">
    <property type="entry name" value="gram_neg_porins"/>
    <property type="match status" value="1"/>
</dbReference>